<evidence type="ECO:0000259" key="7">
    <source>
        <dbReference type="SMART" id="SM01332"/>
    </source>
</evidence>
<dbReference type="AlphaFoldDB" id="A0A9P7EWQ2"/>
<proteinExistence type="inferred from homology"/>
<dbReference type="GO" id="GO:0016538">
    <property type="term" value="F:cyclin-dependent protein serine/threonine kinase regulator activity"/>
    <property type="evidence" value="ECO:0007669"/>
    <property type="project" value="InterPro"/>
</dbReference>
<organism evidence="8 9">
    <name type="scientific">Suillus discolor</name>
    <dbReference type="NCBI Taxonomy" id="1912936"/>
    <lineage>
        <taxon>Eukaryota</taxon>
        <taxon>Fungi</taxon>
        <taxon>Dikarya</taxon>
        <taxon>Basidiomycota</taxon>
        <taxon>Agaricomycotina</taxon>
        <taxon>Agaricomycetes</taxon>
        <taxon>Agaricomycetidae</taxon>
        <taxon>Boletales</taxon>
        <taxon>Suillineae</taxon>
        <taxon>Suillaceae</taxon>
        <taxon>Suillus</taxon>
    </lineage>
</organism>
<name>A0A9P7EWQ2_9AGAM</name>
<dbReference type="EMBL" id="JABBWM010000090">
    <property type="protein sequence ID" value="KAG2092509.1"/>
    <property type="molecule type" value="Genomic_DNA"/>
</dbReference>
<keyword evidence="2 4" id="KW-0195">Cyclin</keyword>
<feature type="compositionally biased region" description="Polar residues" evidence="5">
    <location>
        <begin position="39"/>
        <end position="48"/>
    </location>
</feature>
<evidence type="ECO:0000259" key="6">
    <source>
        <dbReference type="SMART" id="SM00385"/>
    </source>
</evidence>
<dbReference type="InterPro" id="IPR004367">
    <property type="entry name" value="Cyclin_C-dom"/>
</dbReference>
<dbReference type="PANTHER" id="PTHR10177">
    <property type="entry name" value="CYCLINS"/>
    <property type="match status" value="1"/>
</dbReference>
<gene>
    <name evidence="8" type="ORF">F5147DRAFT_433835</name>
</gene>
<evidence type="ECO:0000313" key="9">
    <source>
        <dbReference type="Proteomes" id="UP000823399"/>
    </source>
</evidence>
<sequence length="584" mass="65291">MSSNLPTRRVTRVTRTAVQKDSENANARPSRVISRVKPPSTSGIPAPTATLQSRALGATAASRAKVGANDENKVDLTLQGKRKREALGEVTTKNINKNKAAATAAKDGKGKGKEVAPPTKEMFDGVVIKAKPTIPLRQIPAPTRRTTRSVIAPEVKPLKDIKEELVVNDDDAMAVDEHPPAPEPSRRVSTRRSGANTQQVITQEVQRVQAARRTSSHLVLKTEIHEEVQDDRVFKKRRTSSDAPETDIDEQAQHEAEVAAVLDVDVAPEADPDGDEWDDLDAEDADDPLMVSEYVVEIFKYMKQTELITLPNPEYMASQKELAWSMRGILLDWLVQVHARFRLLPETLFLCVNIIDRFLSARVVSLAKLQLVGITCLFVSSKVEEIVAPSVSHFLHCADSSYTESEILLAERYVLKTIDWNLSYPNPMHFLRRISKADDYDVKSRTMGKYLLEVGTLEWRLLATPPSLVAAAATWLGRLILGNDKWTPNHAHFSSYAESSIIPTANLMLNYILKPIRHESFYKKYAGKRFMKVSILVREWALERWEEGKQVSLLAELPAIRARNRAERERLAAAGLDGDEDENS</sequence>
<dbReference type="FunFam" id="1.10.472.10:FF:000001">
    <property type="entry name" value="G2/mitotic-specific cyclin"/>
    <property type="match status" value="1"/>
</dbReference>
<evidence type="ECO:0000256" key="5">
    <source>
        <dbReference type="SAM" id="MobiDB-lite"/>
    </source>
</evidence>
<feature type="domain" description="Cyclin C-terminal" evidence="7">
    <location>
        <begin position="425"/>
        <end position="539"/>
    </location>
</feature>
<dbReference type="InterPro" id="IPR048258">
    <property type="entry name" value="Cyclins_cyclin-box"/>
</dbReference>
<dbReference type="GeneID" id="64692094"/>
<dbReference type="Pfam" id="PF02984">
    <property type="entry name" value="Cyclin_C"/>
    <property type="match status" value="1"/>
</dbReference>
<evidence type="ECO:0000256" key="2">
    <source>
        <dbReference type="ARBA" id="ARBA00023127"/>
    </source>
</evidence>
<dbReference type="InterPro" id="IPR039361">
    <property type="entry name" value="Cyclin"/>
</dbReference>
<keyword evidence="9" id="KW-1185">Reference proteome</keyword>
<dbReference type="SMART" id="SM00385">
    <property type="entry name" value="CYCLIN"/>
    <property type="match status" value="2"/>
</dbReference>
<feature type="domain" description="Cyclin-like" evidence="6">
    <location>
        <begin position="429"/>
        <end position="510"/>
    </location>
</feature>
<dbReference type="Gene3D" id="1.10.472.10">
    <property type="entry name" value="Cyclin-like"/>
    <property type="match status" value="2"/>
</dbReference>
<reference evidence="8" key="1">
    <citation type="journal article" date="2020" name="New Phytol.">
        <title>Comparative genomics reveals dynamic genome evolution in host specialist ectomycorrhizal fungi.</title>
        <authorList>
            <person name="Lofgren L.A."/>
            <person name="Nguyen N.H."/>
            <person name="Vilgalys R."/>
            <person name="Ruytinx J."/>
            <person name="Liao H.L."/>
            <person name="Branco S."/>
            <person name="Kuo A."/>
            <person name="LaButti K."/>
            <person name="Lipzen A."/>
            <person name="Andreopoulos W."/>
            <person name="Pangilinan J."/>
            <person name="Riley R."/>
            <person name="Hundley H."/>
            <person name="Na H."/>
            <person name="Barry K."/>
            <person name="Grigoriev I.V."/>
            <person name="Stajich J.E."/>
            <person name="Kennedy P.G."/>
        </authorList>
    </citation>
    <scope>NUCLEOTIDE SEQUENCE</scope>
    <source>
        <strain evidence="8">FC423</strain>
    </source>
</reference>
<dbReference type="OrthoDB" id="5590282at2759"/>
<comment type="caution">
    <text evidence="8">The sequence shown here is derived from an EMBL/GenBank/DDBJ whole genome shotgun (WGS) entry which is preliminary data.</text>
</comment>
<evidence type="ECO:0000256" key="3">
    <source>
        <dbReference type="ARBA" id="ARBA00023306"/>
    </source>
</evidence>
<feature type="domain" description="Cyclin-like" evidence="6">
    <location>
        <begin position="332"/>
        <end position="416"/>
    </location>
</feature>
<comment type="similarity">
    <text evidence="4">Belongs to the cyclin family.</text>
</comment>
<dbReference type="SUPFAM" id="SSF47954">
    <property type="entry name" value="Cyclin-like"/>
    <property type="match status" value="2"/>
</dbReference>
<dbReference type="InterPro" id="IPR013763">
    <property type="entry name" value="Cyclin-like_dom"/>
</dbReference>
<feature type="compositionally biased region" description="Basic and acidic residues" evidence="5">
    <location>
        <begin position="175"/>
        <end position="186"/>
    </location>
</feature>
<keyword evidence="1" id="KW-0132">Cell division</keyword>
<dbReference type="SMART" id="SM01332">
    <property type="entry name" value="Cyclin_C"/>
    <property type="match status" value="1"/>
</dbReference>
<dbReference type="CDD" id="cd20512">
    <property type="entry name" value="CYCLIN_CLBs_yeast_rpt2"/>
    <property type="match status" value="1"/>
</dbReference>
<dbReference type="RefSeq" id="XP_041286882.1">
    <property type="nucleotide sequence ID" value="XM_041429835.1"/>
</dbReference>
<feature type="region of interest" description="Disordered" evidence="5">
    <location>
        <begin position="172"/>
        <end position="199"/>
    </location>
</feature>
<feature type="region of interest" description="Disordered" evidence="5">
    <location>
        <begin position="1"/>
        <end position="48"/>
    </location>
</feature>
<dbReference type="CDD" id="cd20568">
    <property type="entry name" value="CYCLIN_CLBs_yeast_rpt1"/>
    <property type="match status" value="1"/>
</dbReference>
<dbReference type="Pfam" id="PF00134">
    <property type="entry name" value="Cyclin_N"/>
    <property type="match status" value="1"/>
</dbReference>
<dbReference type="GO" id="GO:0044772">
    <property type="term" value="P:mitotic cell cycle phase transition"/>
    <property type="evidence" value="ECO:0007669"/>
    <property type="project" value="InterPro"/>
</dbReference>
<dbReference type="InterPro" id="IPR036915">
    <property type="entry name" value="Cyclin-like_sf"/>
</dbReference>
<evidence type="ECO:0000313" key="8">
    <source>
        <dbReference type="EMBL" id="KAG2092509.1"/>
    </source>
</evidence>
<evidence type="ECO:0000256" key="4">
    <source>
        <dbReference type="RuleBase" id="RU000383"/>
    </source>
</evidence>
<dbReference type="PROSITE" id="PS00292">
    <property type="entry name" value="CYCLINS"/>
    <property type="match status" value="1"/>
</dbReference>
<protein>
    <submittedName>
        <fullName evidence="8">Cyclin-like protein</fullName>
    </submittedName>
</protein>
<dbReference type="GO" id="GO:0051301">
    <property type="term" value="P:cell division"/>
    <property type="evidence" value="ECO:0007669"/>
    <property type="project" value="UniProtKB-KW"/>
</dbReference>
<dbReference type="Proteomes" id="UP000823399">
    <property type="component" value="Unassembled WGS sequence"/>
</dbReference>
<accession>A0A9P7EWQ2</accession>
<dbReference type="InterPro" id="IPR006671">
    <property type="entry name" value="Cyclin_N"/>
</dbReference>
<evidence type="ECO:0000256" key="1">
    <source>
        <dbReference type="ARBA" id="ARBA00022618"/>
    </source>
</evidence>
<keyword evidence="3" id="KW-0131">Cell cycle</keyword>